<keyword evidence="4" id="KW-1185">Reference proteome</keyword>
<protein>
    <recommendedName>
        <fullName evidence="5">T9SS C-terminal target domain-containing protein</fullName>
    </recommendedName>
</protein>
<dbReference type="Proteomes" id="UP000251993">
    <property type="component" value="Chromosome"/>
</dbReference>
<evidence type="ECO:0008006" key="5">
    <source>
        <dbReference type="Google" id="ProtNLM"/>
    </source>
</evidence>
<feature type="signal peptide" evidence="1">
    <location>
        <begin position="1"/>
        <end position="19"/>
    </location>
</feature>
<sequence>MKKLLVLLFLLPFALVAQKVNGVYTRAELTAQRPLQCSACLVQEGDSVWLFVRKNGSTAVAGPDVIVTTFGSIKLHKAKLAGAINFANANYYSKAELNPLLGAKVGIATIGSNQLAYYDASNKSIYGSNVFQANGKIGINTTNPEEQLHVNGNVKFRSIKSWARMDIEGQQLGGDINQNLSGITFGHWLSSGGGYILGAGGGRVGDWNYDDPYIYLQGNKGVVIASGSDNFGNTAGIFVDTLRRVGIRRTSPTYALDVAGTMRSDSGAVFAEVSGGVGIGTAAIEKLTVGGNIRSTNGAISSFKSGSNSLSNQFYFANPANSRAYNWQLNGDETAADFYGFLDGVGWGRLMTITATGRVGIGTASPAANLHVNGTMILAPVSAATASGYTPVEGQIVIVNTTDATFTSLGLWSYANGAWRK</sequence>
<organism evidence="3 4">
    <name type="scientific">Runella rosea</name>
    <dbReference type="NCBI Taxonomy" id="2259595"/>
    <lineage>
        <taxon>Bacteria</taxon>
        <taxon>Pseudomonadati</taxon>
        <taxon>Bacteroidota</taxon>
        <taxon>Cytophagia</taxon>
        <taxon>Cytophagales</taxon>
        <taxon>Spirosomataceae</taxon>
        <taxon>Runella</taxon>
    </lineage>
</organism>
<dbReference type="AlphaFoldDB" id="A0A344TRR2"/>
<evidence type="ECO:0000256" key="1">
    <source>
        <dbReference type="SAM" id="SignalP"/>
    </source>
</evidence>
<evidence type="ECO:0000313" key="2">
    <source>
        <dbReference type="EMBL" id="AXE16266.1"/>
    </source>
</evidence>
<evidence type="ECO:0000313" key="3">
    <source>
        <dbReference type="EMBL" id="AXE21333.1"/>
    </source>
</evidence>
<reference evidence="3 4" key="1">
    <citation type="submission" date="2018-07" db="EMBL/GenBank/DDBJ databases">
        <title>Genome sequencing of Runella.</title>
        <authorList>
            <person name="Baek M.-G."/>
            <person name="Yi H."/>
        </authorList>
    </citation>
    <scope>NUCLEOTIDE SEQUENCE [LARGE SCALE GENOMIC DNA]</scope>
    <source>
        <strain evidence="3 4">HYN0085</strain>
    </source>
</reference>
<dbReference type="RefSeq" id="WP_114065087.1">
    <property type="nucleotide sequence ID" value="NZ_CP030850.1"/>
</dbReference>
<feature type="chain" id="PRO_5044584393" description="T9SS C-terminal target domain-containing protein" evidence="1">
    <location>
        <begin position="20"/>
        <end position="421"/>
    </location>
</feature>
<accession>A0A344TRR2</accession>
<name>A0A344TRR2_9BACT</name>
<dbReference type="EMBL" id="CP030850">
    <property type="protein sequence ID" value="AXE21333.1"/>
    <property type="molecule type" value="Genomic_DNA"/>
</dbReference>
<proteinExistence type="predicted"/>
<dbReference type="KEGG" id="run:DR864_00265"/>
<evidence type="ECO:0000313" key="4">
    <source>
        <dbReference type="Proteomes" id="UP000251993"/>
    </source>
</evidence>
<dbReference type="KEGG" id="run:DR864_28130"/>
<dbReference type="OrthoDB" id="9793307at2"/>
<gene>
    <name evidence="2" type="ORF">DR864_00265</name>
    <name evidence="3" type="ORF">DR864_28130</name>
</gene>
<keyword evidence="1" id="KW-0732">Signal</keyword>
<dbReference type="EMBL" id="CP030850">
    <property type="protein sequence ID" value="AXE16266.1"/>
    <property type="molecule type" value="Genomic_DNA"/>
</dbReference>